<sequence>MAIVLLLIFFLICSTSITKKFLTVDESLYIVSGYSYLKTLDFRMNPEHPIFAKILYGVPLLFLNPELPAGNENWKKMEKHIDVGANYGFAADFYKTNLKKFRTIVFSARLVAILLSLLLGLLIFLWTRELFGSKAALLALFLFCFEPNVIAHSRLATLDMPLALFVFASFYFFWKFARSSKPVFLLASAIAISLATLTKYTALLFFPLLFLFIILQHKTLSKNRANFFKQRNILFYYTFIFSVLVLAPIILANFLYAFEGYKQNYCFFVPARMYEGFNFIKEWVQSGREGYLFGEFRKYIPEYFLVAFLIKTTLPL</sequence>
<feature type="domain" description="Glycosyltransferase RgtA/B/C/D-like" evidence="9">
    <location>
        <begin position="106"/>
        <end position="222"/>
    </location>
</feature>
<name>A0A497JFN8_9ARCH</name>
<dbReference type="AlphaFoldDB" id="A0A497JFN8"/>
<evidence type="ECO:0000313" key="10">
    <source>
        <dbReference type="EMBL" id="RLG68737.1"/>
    </source>
</evidence>
<dbReference type="Proteomes" id="UP000277633">
    <property type="component" value="Unassembled WGS sequence"/>
</dbReference>
<evidence type="ECO:0000256" key="6">
    <source>
        <dbReference type="ARBA" id="ARBA00022989"/>
    </source>
</evidence>
<evidence type="ECO:0000256" key="2">
    <source>
        <dbReference type="ARBA" id="ARBA00022475"/>
    </source>
</evidence>
<comment type="caution">
    <text evidence="10">The sequence shown here is derived from an EMBL/GenBank/DDBJ whole genome shotgun (WGS) entry which is preliminary data.</text>
</comment>
<evidence type="ECO:0000256" key="5">
    <source>
        <dbReference type="ARBA" id="ARBA00022692"/>
    </source>
</evidence>
<organism evidence="10 11">
    <name type="scientific">Candidatus Iainarchaeum sp</name>
    <dbReference type="NCBI Taxonomy" id="3101447"/>
    <lineage>
        <taxon>Archaea</taxon>
        <taxon>Candidatus Iainarchaeota</taxon>
        <taxon>Candidatus Iainarchaeia</taxon>
        <taxon>Candidatus Iainarchaeales</taxon>
        <taxon>Candidatus Iainarchaeaceae</taxon>
        <taxon>Candidatus Iainarchaeum</taxon>
    </lineage>
</organism>
<feature type="transmembrane region" description="Helical" evidence="8">
    <location>
        <begin position="104"/>
        <end position="125"/>
    </location>
</feature>
<dbReference type="GO" id="GO:0016763">
    <property type="term" value="F:pentosyltransferase activity"/>
    <property type="evidence" value="ECO:0007669"/>
    <property type="project" value="TreeGrafter"/>
</dbReference>
<feature type="non-terminal residue" evidence="10">
    <location>
        <position position="316"/>
    </location>
</feature>
<protein>
    <recommendedName>
        <fullName evidence="9">Glycosyltransferase RgtA/B/C/D-like domain-containing protein</fullName>
    </recommendedName>
</protein>
<reference evidence="10 11" key="1">
    <citation type="submission" date="2018-06" db="EMBL/GenBank/DDBJ databases">
        <title>Extensive metabolic versatility and redundancy in microbially diverse, dynamic hydrothermal sediments.</title>
        <authorList>
            <person name="Dombrowski N."/>
            <person name="Teske A."/>
            <person name="Baker B.J."/>
        </authorList>
    </citation>
    <scope>NUCLEOTIDE SEQUENCE [LARGE SCALE GENOMIC DNA]</scope>
    <source>
        <strain evidence="10">B9_G13</strain>
    </source>
</reference>
<dbReference type="InterPro" id="IPR038731">
    <property type="entry name" value="RgtA/B/C-like"/>
</dbReference>
<evidence type="ECO:0000259" key="9">
    <source>
        <dbReference type="Pfam" id="PF13231"/>
    </source>
</evidence>
<keyword evidence="3" id="KW-0328">Glycosyltransferase</keyword>
<evidence type="ECO:0000256" key="3">
    <source>
        <dbReference type="ARBA" id="ARBA00022676"/>
    </source>
</evidence>
<evidence type="ECO:0000256" key="7">
    <source>
        <dbReference type="ARBA" id="ARBA00023136"/>
    </source>
</evidence>
<evidence type="ECO:0000256" key="1">
    <source>
        <dbReference type="ARBA" id="ARBA00004651"/>
    </source>
</evidence>
<feature type="transmembrane region" description="Helical" evidence="8">
    <location>
        <begin position="158"/>
        <end position="177"/>
    </location>
</feature>
<feature type="transmembrane region" description="Helical" evidence="8">
    <location>
        <begin position="234"/>
        <end position="258"/>
    </location>
</feature>
<dbReference type="InterPro" id="IPR050297">
    <property type="entry name" value="LipidA_mod_glycosyltrf_83"/>
</dbReference>
<feature type="transmembrane region" description="Helical" evidence="8">
    <location>
        <begin position="183"/>
        <end position="213"/>
    </location>
</feature>
<keyword evidence="5 8" id="KW-0812">Transmembrane</keyword>
<keyword evidence="7 8" id="KW-0472">Membrane</keyword>
<gene>
    <name evidence="10" type="ORF">DRO07_03145</name>
</gene>
<keyword evidence="2" id="KW-1003">Cell membrane</keyword>
<dbReference type="GO" id="GO:0005886">
    <property type="term" value="C:plasma membrane"/>
    <property type="evidence" value="ECO:0007669"/>
    <property type="project" value="UniProtKB-SubCell"/>
</dbReference>
<keyword evidence="6 8" id="KW-1133">Transmembrane helix</keyword>
<dbReference type="PANTHER" id="PTHR33908:SF11">
    <property type="entry name" value="MEMBRANE PROTEIN"/>
    <property type="match status" value="1"/>
</dbReference>
<keyword evidence="4" id="KW-0808">Transferase</keyword>
<dbReference type="PANTHER" id="PTHR33908">
    <property type="entry name" value="MANNOSYLTRANSFERASE YKCB-RELATED"/>
    <property type="match status" value="1"/>
</dbReference>
<evidence type="ECO:0000256" key="8">
    <source>
        <dbReference type="SAM" id="Phobius"/>
    </source>
</evidence>
<accession>A0A497JFN8</accession>
<comment type="subcellular location">
    <subcellularLocation>
        <location evidence="1">Cell membrane</location>
        <topology evidence="1">Multi-pass membrane protein</topology>
    </subcellularLocation>
</comment>
<evidence type="ECO:0000313" key="11">
    <source>
        <dbReference type="Proteomes" id="UP000277633"/>
    </source>
</evidence>
<dbReference type="Pfam" id="PF13231">
    <property type="entry name" value="PMT_2"/>
    <property type="match status" value="1"/>
</dbReference>
<proteinExistence type="predicted"/>
<dbReference type="GO" id="GO:0008610">
    <property type="term" value="P:lipid biosynthetic process"/>
    <property type="evidence" value="ECO:0007669"/>
    <property type="project" value="UniProtKB-ARBA"/>
</dbReference>
<evidence type="ECO:0000256" key="4">
    <source>
        <dbReference type="ARBA" id="ARBA00022679"/>
    </source>
</evidence>
<dbReference type="EMBL" id="QMWO01000125">
    <property type="protein sequence ID" value="RLG68737.1"/>
    <property type="molecule type" value="Genomic_DNA"/>
</dbReference>